<gene>
    <name evidence="2" type="ORF">FKW44_003066</name>
</gene>
<feature type="non-terminal residue" evidence="2">
    <location>
        <position position="86"/>
    </location>
</feature>
<proteinExistence type="predicted"/>
<evidence type="ECO:0000256" key="1">
    <source>
        <dbReference type="SAM" id="MobiDB-lite"/>
    </source>
</evidence>
<reference evidence="3" key="1">
    <citation type="submission" date="2021-01" db="EMBL/GenBank/DDBJ databases">
        <title>Caligus Genome Assembly.</title>
        <authorList>
            <person name="Gallardo-Escarate C."/>
        </authorList>
    </citation>
    <scope>NUCLEOTIDE SEQUENCE [LARGE SCALE GENOMIC DNA]</scope>
</reference>
<protein>
    <submittedName>
        <fullName evidence="2">Uncharacterized protein</fullName>
    </submittedName>
</protein>
<dbReference type="OrthoDB" id="10562743at2759"/>
<evidence type="ECO:0000313" key="2">
    <source>
        <dbReference type="EMBL" id="QQP57912.1"/>
    </source>
</evidence>
<accession>A0A7T8KL34</accession>
<keyword evidence="3" id="KW-1185">Reference proteome</keyword>
<organism evidence="2 3">
    <name type="scientific">Caligus rogercresseyi</name>
    <name type="common">Sea louse</name>
    <dbReference type="NCBI Taxonomy" id="217165"/>
    <lineage>
        <taxon>Eukaryota</taxon>
        <taxon>Metazoa</taxon>
        <taxon>Ecdysozoa</taxon>
        <taxon>Arthropoda</taxon>
        <taxon>Crustacea</taxon>
        <taxon>Multicrustacea</taxon>
        <taxon>Hexanauplia</taxon>
        <taxon>Copepoda</taxon>
        <taxon>Siphonostomatoida</taxon>
        <taxon>Caligidae</taxon>
        <taxon>Caligus</taxon>
    </lineage>
</organism>
<feature type="non-terminal residue" evidence="2">
    <location>
        <position position="1"/>
    </location>
</feature>
<sequence>LLASLSTEERRYLDHFRHTSTELLFARLNRAPLAHLPPWRVKRSQGLSSSSSSSLPGALPPFPEPSSFGLTQTDREYFNIVRTENG</sequence>
<evidence type="ECO:0000313" key="3">
    <source>
        <dbReference type="Proteomes" id="UP000595437"/>
    </source>
</evidence>
<name>A0A7T8KL34_CALRO</name>
<feature type="region of interest" description="Disordered" evidence="1">
    <location>
        <begin position="43"/>
        <end position="70"/>
    </location>
</feature>
<dbReference type="Proteomes" id="UP000595437">
    <property type="component" value="Chromosome 2"/>
</dbReference>
<dbReference type="EMBL" id="CP045891">
    <property type="protein sequence ID" value="QQP57912.1"/>
    <property type="molecule type" value="Genomic_DNA"/>
</dbReference>
<dbReference type="AlphaFoldDB" id="A0A7T8KL34"/>